<dbReference type="OrthoDB" id="6513042at2759"/>
<organism evidence="1 2">
    <name type="scientific">Protopolystoma xenopodis</name>
    <dbReference type="NCBI Taxonomy" id="117903"/>
    <lineage>
        <taxon>Eukaryota</taxon>
        <taxon>Metazoa</taxon>
        <taxon>Spiralia</taxon>
        <taxon>Lophotrochozoa</taxon>
        <taxon>Platyhelminthes</taxon>
        <taxon>Monogenea</taxon>
        <taxon>Polyopisthocotylea</taxon>
        <taxon>Polystomatidea</taxon>
        <taxon>Polystomatidae</taxon>
        <taxon>Protopolystoma</taxon>
    </lineage>
</organism>
<protein>
    <submittedName>
        <fullName evidence="1">Uncharacterized protein</fullName>
    </submittedName>
</protein>
<comment type="caution">
    <text evidence="1">The sequence shown here is derived from an EMBL/GenBank/DDBJ whole genome shotgun (WGS) entry which is preliminary data.</text>
</comment>
<dbReference type="Gene3D" id="3.40.50.300">
    <property type="entry name" value="P-loop containing nucleotide triphosphate hydrolases"/>
    <property type="match status" value="1"/>
</dbReference>
<dbReference type="AlphaFoldDB" id="A0A448WFL0"/>
<dbReference type="Proteomes" id="UP000784294">
    <property type="component" value="Unassembled WGS sequence"/>
</dbReference>
<sequence length="102" mass="10962">MSTSRQVPSTAPKEHSVNRDFAGLLDDPARMTVAITRAKRKLILISCCLDRDDELVATTNNSVPGAPSAGLRRMINLLLGQATCISVPEAAMDDFNKAVHIA</sequence>
<reference evidence="1" key="1">
    <citation type="submission" date="2018-11" db="EMBL/GenBank/DDBJ databases">
        <authorList>
            <consortium name="Pathogen Informatics"/>
        </authorList>
    </citation>
    <scope>NUCLEOTIDE SEQUENCE</scope>
</reference>
<keyword evidence="2" id="KW-1185">Reference proteome</keyword>
<evidence type="ECO:0000313" key="2">
    <source>
        <dbReference type="Proteomes" id="UP000784294"/>
    </source>
</evidence>
<evidence type="ECO:0000313" key="1">
    <source>
        <dbReference type="EMBL" id="VEL10598.1"/>
    </source>
</evidence>
<dbReference type="InterPro" id="IPR027417">
    <property type="entry name" value="P-loop_NTPase"/>
</dbReference>
<name>A0A448WFL0_9PLAT</name>
<gene>
    <name evidence="1" type="ORF">PXEA_LOCUS4038</name>
</gene>
<proteinExistence type="predicted"/>
<dbReference type="EMBL" id="CAAALY010009451">
    <property type="protein sequence ID" value="VEL10598.1"/>
    <property type="molecule type" value="Genomic_DNA"/>
</dbReference>
<accession>A0A448WFL0</accession>